<dbReference type="OrthoDB" id="2444565at2759"/>
<evidence type="ECO:0000313" key="2">
    <source>
        <dbReference type="EMBL" id="RIA80926.1"/>
    </source>
</evidence>
<dbReference type="Proteomes" id="UP000265703">
    <property type="component" value="Unassembled WGS sequence"/>
</dbReference>
<evidence type="ECO:0000256" key="1">
    <source>
        <dbReference type="SAM" id="Phobius"/>
    </source>
</evidence>
<keyword evidence="1" id="KW-0812">Transmembrane</keyword>
<comment type="caution">
    <text evidence="2">The sequence shown here is derived from an EMBL/GenBank/DDBJ whole genome shotgun (WGS) entry which is preliminary data.</text>
</comment>
<dbReference type="InterPro" id="IPR001611">
    <property type="entry name" value="Leu-rich_rpt"/>
</dbReference>
<keyword evidence="1" id="KW-0472">Membrane</keyword>
<proteinExistence type="predicted"/>
<dbReference type="Gene3D" id="3.80.10.10">
    <property type="entry name" value="Ribonuclease Inhibitor"/>
    <property type="match status" value="1"/>
</dbReference>
<reference evidence="2 3" key="1">
    <citation type="submission" date="2018-06" db="EMBL/GenBank/DDBJ databases">
        <title>Comparative genomics reveals the genomic features of Rhizophagus irregularis, R. cerebriforme, R. diaphanum and Gigaspora rosea, and their symbiotic lifestyle signature.</title>
        <authorList>
            <person name="Morin E."/>
            <person name="San Clemente H."/>
            <person name="Chen E.C.H."/>
            <person name="De La Providencia I."/>
            <person name="Hainaut M."/>
            <person name="Kuo A."/>
            <person name="Kohler A."/>
            <person name="Murat C."/>
            <person name="Tang N."/>
            <person name="Roy S."/>
            <person name="Loubradou J."/>
            <person name="Henrissat B."/>
            <person name="Grigoriev I.V."/>
            <person name="Corradi N."/>
            <person name="Roux C."/>
            <person name="Martin F.M."/>
        </authorList>
    </citation>
    <scope>NUCLEOTIDE SEQUENCE [LARGE SCALE GENOMIC DNA]</scope>
    <source>
        <strain evidence="2 3">DAOM 227022</strain>
    </source>
</reference>
<dbReference type="InterPro" id="IPR032675">
    <property type="entry name" value="LRR_dom_sf"/>
</dbReference>
<feature type="transmembrane region" description="Helical" evidence="1">
    <location>
        <begin position="198"/>
        <end position="219"/>
    </location>
</feature>
<dbReference type="AlphaFoldDB" id="A0A397S852"/>
<keyword evidence="3" id="KW-1185">Reference proteome</keyword>
<dbReference type="PROSITE" id="PS51450">
    <property type="entry name" value="LRR"/>
    <property type="match status" value="1"/>
</dbReference>
<organism evidence="2 3">
    <name type="scientific">Glomus cerebriforme</name>
    <dbReference type="NCBI Taxonomy" id="658196"/>
    <lineage>
        <taxon>Eukaryota</taxon>
        <taxon>Fungi</taxon>
        <taxon>Fungi incertae sedis</taxon>
        <taxon>Mucoromycota</taxon>
        <taxon>Glomeromycotina</taxon>
        <taxon>Glomeromycetes</taxon>
        <taxon>Glomerales</taxon>
        <taxon>Glomeraceae</taxon>
        <taxon>Glomus</taxon>
    </lineage>
</organism>
<gene>
    <name evidence="2" type="ORF">C1645_837841</name>
</gene>
<protein>
    <submittedName>
        <fullName evidence="2">Uncharacterized protein</fullName>
    </submittedName>
</protein>
<dbReference type="SUPFAM" id="SSF52058">
    <property type="entry name" value="L domain-like"/>
    <property type="match status" value="1"/>
</dbReference>
<sequence length="232" mass="26133">MRNTQEYINNLINKPRIFYLDLSTPGSFSQCSHCNKKSFTNTNPNLTGEIENLSEFENLRSINASNNQFTTLNGLFTLPNKNSVKSLNFFNNKISEIDLARLFTEFPKLEQLNLDYNPTSAKNLESLTPKQFSRLVVGMKNKKIKFSPYQGTVLADLLEYAQKLISKGENTQSAQQLKKIIQVSSSVQSEKEPSNPSYTPFIVSGILVVSLALLVGYLVDKRGKSESLVDFE</sequence>
<evidence type="ECO:0000313" key="3">
    <source>
        <dbReference type="Proteomes" id="UP000265703"/>
    </source>
</evidence>
<keyword evidence="1" id="KW-1133">Transmembrane helix</keyword>
<accession>A0A397S852</accession>
<name>A0A397S852_9GLOM</name>
<dbReference type="EMBL" id="QKYT01000875">
    <property type="protein sequence ID" value="RIA80926.1"/>
    <property type="molecule type" value="Genomic_DNA"/>
</dbReference>